<proteinExistence type="inferred from homology"/>
<dbReference type="InterPro" id="IPR033753">
    <property type="entry name" value="GCV_H/Fam206"/>
</dbReference>
<feature type="domain" description="Lipoyl-binding" evidence="5">
    <location>
        <begin position="22"/>
        <end position="104"/>
    </location>
</feature>
<evidence type="ECO:0000256" key="4">
    <source>
        <dbReference type="PIRSR" id="PIRSR617453-50"/>
    </source>
</evidence>
<dbReference type="GO" id="GO:0019464">
    <property type="term" value="P:glycine decarboxylation via glycine cleavage system"/>
    <property type="evidence" value="ECO:0007669"/>
    <property type="project" value="UniProtKB-UniRule"/>
</dbReference>
<dbReference type="Proteomes" id="UP000886268">
    <property type="component" value="Unassembled WGS sequence"/>
</dbReference>
<dbReference type="GO" id="GO:0005829">
    <property type="term" value="C:cytosol"/>
    <property type="evidence" value="ECO:0007669"/>
    <property type="project" value="TreeGrafter"/>
</dbReference>
<organism evidence="6">
    <name type="scientific">Desulfofervidus auxilii</name>
    <dbReference type="NCBI Taxonomy" id="1621989"/>
    <lineage>
        <taxon>Bacteria</taxon>
        <taxon>Pseudomonadati</taxon>
        <taxon>Thermodesulfobacteriota</taxon>
        <taxon>Candidatus Desulfofervidia</taxon>
        <taxon>Candidatus Desulfofervidales</taxon>
        <taxon>Candidatus Desulfofervidaceae</taxon>
        <taxon>Candidatus Desulfofervidus</taxon>
    </lineage>
</organism>
<dbReference type="HAMAP" id="MF_00272">
    <property type="entry name" value="GcvH"/>
    <property type="match status" value="1"/>
</dbReference>
<dbReference type="NCBIfam" id="NF002270">
    <property type="entry name" value="PRK01202.1"/>
    <property type="match status" value="1"/>
</dbReference>
<evidence type="ECO:0000256" key="3">
    <source>
        <dbReference type="HAMAP-Rule" id="MF_00272"/>
    </source>
</evidence>
<feature type="modified residue" description="N6-lipoyllysine" evidence="3 4">
    <location>
        <position position="63"/>
    </location>
</feature>
<dbReference type="GO" id="GO:0009249">
    <property type="term" value="P:protein lipoylation"/>
    <property type="evidence" value="ECO:0007669"/>
    <property type="project" value="TreeGrafter"/>
</dbReference>
<comment type="similarity">
    <text evidence="1 3">Belongs to the GcvH family.</text>
</comment>
<name>A0A7V1N2M5_DESA2</name>
<dbReference type="PANTHER" id="PTHR11715:SF3">
    <property type="entry name" value="GLYCINE CLEAVAGE SYSTEM H PROTEIN-RELATED"/>
    <property type="match status" value="1"/>
</dbReference>
<dbReference type="InterPro" id="IPR017453">
    <property type="entry name" value="GCV_H_sub"/>
</dbReference>
<dbReference type="InterPro" id="IPR002930">
    <property type="entry name" value="GCV_H"/>
</dbReference>
<evidence type="ECO:0000256" key="2">
    <source>
        <dbReference type="ARBA" id="ARBA00022823"/>
    </source>
</evidence>
<reference evidence="6" key="1">
    <citation type="journal article" date="2020" name="mSystems">
        <title>Genome- and Community-Level Interaction Insights into Carbon Utilization and Element Cycling Functions of Hydrothermarchaeota in Hydrothermal Sediment.</title>
        <authorList>
            <person name="Zhou Z."/>
            <person name="Liu Y."/>
            <person name="Xu W."/>
            <person name="Pan J."/>
            <person name="Luo Z.H."/>
            <person name="Li M."/>
        </authorList>
    </citation>
    <scope>NUCLEOTIDE SEQUENCE [LARGE SCALE GENOMIC DNA]</scope>
    <source>
        <strain evidence="6">HyVt-45</strain>
    </source>
</reference>
<dbReference type="NCBIfam" id="TIGR00527">
    <property type="entry name" value="gcvH"/>
    <property type="match status" value="1"/>
</dbReference>
<accession>A0A7V1N2M5</accession>
<dbReference type="GO" id="GO:0005960">
    <property type="term" value="C:glycine cleavage complex"/>
    <property type="evidence" value="ECO:0007669"/>
    <property type="project" value="InterPro"/>
</dbReference>
<dbReference type="PROSITE" id="PS00189">
    <property type="entry name" value="LIPOYL"/>
    <property type="match status" value="1"/>
</dbReference>
<dbReference type="PANTHER" id="PTHR11715">
    <property type="entry name" value="GLYCINE CLEAVAGE SYSTEM H PROTEIN"/>
    <property type="match status" value="1"/>
</dbReference>
<dbReference type="InterPro" id="IPR011053">
    <property type="entry name" value="Single_hybrid_motif"/>
</dbReference>
<dbReference type="Gene3D" id="2.40.50.100">
    <property type="match status" value="1"/>
</dbReference>
<comment type="cofactor">
    <cofactor evidence="3">
        <name>(R)-lipoate</name>
        <dbReference type="ChEBI" id="CHEBI:83088"/>
    </cofactor>
    <text evidence="3">Binds 1 lipoyl cofactor covalently.</text>
</comment>
<gene>
    <name evidence="3 6" type="primary">gcvH</name>
    <name evidence="6" type="ORF">ENJ03_02825</name>
</gene>
<dbReference type="CDD" id="cd06848">
    <property type="entry name" value="GCS_H"/>
    <property type="match status" value="1"/>
</dbReference>
<dbReference type="EMBL" id="DRKW01000161">
    <property type="protein sequence ID" value="HEB74136.1"/>
    <property type="molecule type" value="Genomic_DNA"/>
</dbReference>
<comment type="caution">
    <text evidence="6">The sequence shown here is derived from an EMBL/GenBank/DDBJ whole genome shotgun (WGS) entry which is preliminary data.</text>
</comment>
<dbReference type="InterPro" id="IPR003016">
    <property type="entry name" value="2-oxoA_DH_lipoyl-BS"/>
</dbReference>
<comment type="function">
    <text evidence="3">The glycine cleavage system catalyzes the degradation of glycine. The H protein shuttles the methylamine group of glycine from the P protein to the T protein.</text>
</comment>
<dbReference type="InterPro" id="IPR000089">
    <property type="entry name" value="Biotin_lipoyl"/>
</dbReference>
<evidence type="ECO:0000313" key="6">
    <source>
        <dbReference type="EMBL" id="HEB74136.1"/>
    </source>
</evidence>
<dbReference type="Pfam" id="PF01597">
    <property type="entry name" value="GCV_H"/>
    <property type="match status" value="1"/>
</dbReference>
<sequence>MNVPDGLFYTKDHEWIKIEDGLGTIGITDYAQDALGDITFVELPEIGTEIKQFETFASVESVKAVSDVYAPMSGKVIKINQKLSTSPELINKSPYDEGWLVVIEIYYDESEREKLMRSKDYQKYLEGLE</sequence>
<dbReference type="SUPFAM" id="SSF51230">
    <property type="entry name" value="Single hybrid motif"/>
    <property type="match status" value="1"/>
</dbReference>
<protein>
    <recommendedName>
        <fullName evidence="3">Glycine cleavage system H protein</fullName>
    </recommendedName>
</protein>
<keyword evidence="2 3" id="KW-0450">Lipoyl</keyword>
<dbReference type="PROSITE" id="PS50968">
    <property type="entry name" value="BIOTINYL_LIPOYL"/>
    <property type="match status" value="1"/>
</dbReference>
<dbReference type="AlphaFoldDB" id="A0A7V1N2M5"/>
<evidence type="ECO:0000256" key="1">
    <source>
        <dbReference type="ARBA" id="ARBA00009249"/>
    </source>
</evidence>
<comment type="subunit">
    <text evidence="3">The glycine cleavage system is composed of four proteins: P, T, L and H.</text>
</comment>
<evidence type="ECO:0000259" key="5">
    <source>
        <dbReference type="PROSITE" id="PS50968"/>
    </source>
</evidence>